<dbReference type="EMBL" id="CAJNOO010000679">
    <property type="protein sequence ID" value="CAF1009091.1"/>
    <property type="molecule type" value="Genomic_DNA"/>
</dbReference>
<keyword evidence="1" id="KW-1015">Disulfide bond</keyword>
<name>A0A814HCT8_9BILA</name>
<dbReference type="EMBL" id="CAJOAX010001712">
    <property type="protein sequence ID" value="CAF3739423.1"/>
    <property type="molecule type" value="Genomic_DNA"/>
</dbReference>
<feature type="disulfide bond" evidence="1">
    <location>
        <begin position="174"/>
        <end position="183"/>
    </location>
</feature>
<dbReference type="InterPro" id="IPR000742">
    <property type="entry name" value="EGF"/>
</dbReference>
<evidence type="ECO:0000313" key="7">
    <source>
        <dbReference type="Proteomes" id="UP000663882"/>
    </source>
</evidence>
<dbReference type="InterPro" id="IPR042350">
    <property type="entry name" value="ATRAID"/>
</dbReference>
<dbReference type="PANTHER" id="PTHR15926:SF1">
    <property type="entry name" value="ALL-TRANS RETINOIC ACID-INDUCED DIFFERENTIATION FACTOR"/>
    <property type="match status" value="1"/>
</dbReference>
<feature type="disulfide bond" evidence="1">
    <location>
        <begin position="155"/>
        <end position="172"/>
    </location>
</feature>
<reference evidence="5" key="1">
    <citation type="submission" date="2021-02" db="EMBL/GenBank/DDBJ databases">
        <authorList>
            <person name="Nowell W R."/>
        </authorList>
    </citation>
    <scope>NUCLEOTIDE SEQUENCE</scope>
</reference>
<keyword evidence="2" id="KW-1133">Transmembrane helix</keyword>
<dbReference type="Proteomes" id="UP000663823">
    <property type="component" value="Unassembled WGS sequence"/>
</dbReference>
<dbReference type="PROSITE" id="PS00022">
    <property type="entry name" value="EGF_1"/>
    <property type="match status" value="1"/>
</dbReference>
<dbReference type="PANTHER" id="PTHR15926">
    <property type="entry name" value="ALL-TRANS RETINOIC ACID-INDUCED DIFFERENTIATION FACTOR"/>
    <property type="match status" value="1"/>
</dbReference>
<proteinExistence type="predicted"/>
<protein>
    <recommendedName>
        <fullName evidence="4">EGF-like domain-containing protein</fullName>
    </recommendedName>
</protein>
<dbReference type="PROSITE" id="PS50026">
    <property type="entry name" value="EGF_3"/>
    <property type="match status" value="1"/>
</dbReference>
<dbReference type="OrthoDB" id="9989713at2759"/>
<evidence type="ECO:0000256" key="3">
    <source>
        <dbReference type="SAM" id="SignalP"/>
    </source>
</evidence>
<keyword evidence="2" id="KW-0812">Transmembrane</keyword>
<keyword evidence="1" id="KW-0245">EGF-like domain</keyword>
<gene>
    <name evidence="6" type="ORF">OTI717_LOCUS14927</name>
    <name evidence="5" type="ORF">RFH988_LOCUS14579</name>
</gene>
<feature type="signal peptide" evidence="3">
    <location>
        <begin position="1"/>
        <end position="21"/>
    </location>
</feature>
<organism evidence="5 7">
    <name type="scientific">Rotaria sordida</name>
    <dbReference type="NCBI Taxonomy" id="392033"/>
    <lineage>
        <taxon>Eukaryota</taxon>
        <taxon>Metazoa</taxon>
        <taxon>Spiralia</taxon>
        <taxon>Gnathifera</taxon>
        <taxon>Rotifera</taxon>
        <taxon>Eurotatoria</taxon>
        <taxon>Bdelloidea</taxon>
        <taxon>Philodinida</taxon>
        <taxon>Philodinidae</taxon>
        <taxon>Rotaria</taxon>
    </lineage>
</organism>
<evidence type="ECO:0000313" key="5">
    <source>
        <dbReference type="EMBL" id="CAF1009091.1"/>
    </source>
</evidence>
<feature type="domain" description="EGF-like" evidence="4">
    <location>
        <begin position="144"/>
        <end position="184"/>
    </location>
</feature>
<evidence type="ECO:0000256" key="2">
    <source>
        <dbReference type="SAM" id="Phobius"/>
    </source>
</evidence>
<feature type="chain" id="PRO_5035600319" description="EGF-like domain-containing protein" evidence="3">
    <location>
        <begin position="22"/>
        <end position="218"/>
    </location>
</feature>
<feature type="transmembrane region" description="Helical" evidence="2">
    <location>
        <begin position="192"/>
        <end position="212"/>
    </location>
</feature>
<comment type="caution">
    <text evidence="5">The sequence shown here is derived from an EMBL/GenBank/DDBJ whole genome shotgun (WGS) entry which is preliminary data.</text>
</comment>
<keyword evidence="3" id="KW-0732">Signal</keyword>
<evidence type="ECO:0000313" key="6">
    <source>
        <dbReference type="EMBL" id="CAF3739423.1"/>
    </source>
</evidence>
<keyword evidence="2" id="KW-0472">Membrane</keyword>
<comment type="caution">
    <text evidence="1">Lacks conserved residue(s) required for the propagation of feature annotation.</text>
</comment>
<dbReference type="Proteomes" id="UP000663882">
    <property type="component" value="Unassembled WGS sequence"/>
</dbReference>
<accession>A0A814HCT8</accession>
<evidence type="ECO:0000256" key="1">
    <source>
        <dbReference type="PROSITE-ProRule" id="PRU00076"/>
    </source>
</evidence>
<sequence length="218" mass="24603">MIFIVYSILFIVGNFIGNVQLEDGSLCAGKNVTSQPVIDYCNSQDGYLIFRCCRSYDNESFIAVDLMDSNLTATPDFAHFENFNLSVVDLRSNPQLVPSPDDFLTLKYLDYLILPEQFDCPGGYDVWEVIDKTTDPVGNRCLHQKDFCSNSTDMCDENGSYCSANGPHHFLCLCKHGYHGYKCLRSGKFPTAAFFASTLVATFITSAILYWTQRRHVK</sequence>
<evidence type="ECO:0000259" key="4">
    <source>
        <dbReference type="PROSITE" id="PS50026"/>
    </source>
</evidence>
<dbReference type="AlphaFoldDB" id="A0A814HCT8"/>
<dbReference type="PROSITE" id="PS01186">
    <property type="entry name" value="EGF_2"/>
    <property type="match status" value="1"/>
</dbReference>